<evidence type="ECO:0000259" key="10">
    <source>
        <dbReference type="PROSITE" id="PS51733"/>
    </source>
</evidence>
<evidence type="ECO:0000256" key="7">
    <source>
        <dbReference type="ARBA" id="ARBA00023163"/>
    </source>
</evidence>
<dbReference type="SUPFAM" id="SSF50037">
    <property type="entry name" value="C-terminal domain of transcriptional repressors"/>
    <property type="match status" value="1"/>
</dbReference>
<keyword evidence="6 9" id="KW-0238">DNA-binding</keyword>
<dbReference type="GO" id="GO:0005524">
    <property type="term" value="F:ATP binding"/>
    <property type="evidence" value="ECO:0007669"/>
    <property type="project" value="UniProtKB-UniRule"/>
</dbReference>
<dbReference type="EC" id="6.3.4.15" evidence="9"/>
<dbReference type="InterPro" id="IPR003142">
    <property type="entry name" value="BPL_C"/>
</dbReference>
<dbReference type="GO" id="GO:0005737">
    <property type="term" value="C:cytoplasm"/>
    <property type="evidence" value="ECO:0007669"/>
    <property type="project" value="TreeGrafter"/>
</dbReference>
<dbReference type="PROSITE" id="PS51733">
    <property type="entry name" value="BPL_LPL_CATALYTIC"/>
    <property type="match status" value="1"/>
</dbReference>
<dbReference type="PANTHER" id="PTHR12835:SF5">
    <property type="entry name" value="BIOTIN--PROTEIN LIGASE"/>
    <property type="match status" value="1"/>
</dbReference>
<reference evidence="11 12" key="1">
    <citation type="submission" date="2016-08" db="EMBL/GenBank/DDBJ databases">
        <title>Genome of Bacillus solimangrovi GH2-4.</title>
        <authorList>
            <person name="Lim S."/>
            <person name="Kim B.-C."/>
        </authorList>
    </citation>
    <scope>NUCLEOTIDE SEQUENCE [LARGE SCALE GENOMIC DNA]</scope>
    <source>
        <strain evidence="11 12">GH2-4</strain>
    </source>
</reference>
<dbReference type="Gene3D" id="3.30.930.10">
    <property type="entry name" value="Bira Bifunctional Protein, Domain 2"/>
    <property type="match status" value="1"/>
</dbReference>
<organism evidence="11 12">
    <name type="scientific">Bacillus solimangrovi</name>
    <dbReference type="NCBI Taxonomy" id="1305675"/>
    <lineage>
        <taxon>Bacteria</taxon>
        <taxon>Bacillati</taxon>
        <taxon>Bacillota</taxon>
        <taxon>Bacilli</taxon>
        <taxon>Bacillales</taxon>
        <taxon>Bacillaceae</taxon>
        <taxon>Bacillus</taxon>
    </lineage>
</organism>
<dbReference type="InterPro" id="IPR013196">
    <property type="entry name" value="HTH_11"/>
</dbReference>
<dbReference type="GO" id="GO:0016740">
    <property type="term" value="F:transferase activity"/>
    <property type="evidence" value="ECO:0007669"/>
    <property type="project" value="UniProtKB-ARBA"/>
</dbReference>
<feature type="DNA-binding region" description="H-T-H motif" evidence="9">
    <location>
        <begin position="23"/>
        <end position="42"/>
    </location>
</feature>
<dbReference type="CDD" id="cd16442">
    <property type="entry name" value="BPL"/>
    <property type="match status" value="1"/>
</dbReference>
<dbReference type="Pfam" id="PF03099">
    <property type="entry name" value="BPL_LplA_LipB"/>
    <property type="match status" value="1"/>
</dbReference>
<feature type="binding site" evidence="9">
    <location>
        <position position="118"/>
    </location>
    <ligand>
        <name>biotin</name>
        <dbReference type="ChEBI" id="CHEBI:57586"/>
    </ligand>
</feature>
<evidence type="ECO:0000256" key="8">
    <source>
        <dbReference type="ARBA" id="ARBA00023267"/>
    </source>
</evidence>
<keyword evidence="8 9" id="KW-0092">Biotin</keyword>
<comment type="caution">
    <text evidence="11">The sequence shown here is derived from an EMBL/GenBank/DDBJ whole genome shotgun (WGS) entry which is preliminary data.</text>
</comment>
<dbReference type="Proteomes" id="UP000095209">
    <property type="component" value="Unassembled WGS sequence"/>
</dbReference>
<keyword evidence="3 9" id="KW-0547">Nucleotide-binding</keyword>
<comment type="similarity">
    <text evidence="9">Belongs to the biotin--protein ligase family.</text>
</comment>
<dbReference type="HAMAP" id="MF_00978">
    <property type="entry name" value="Bifunct_BirA"/>
    <property type="match status" value="1"/>
</dbReference>
<keyword evidence="12" id="KW-1185">Reference proteome</keyword>
<dbReference type="SUPFAM" id="SSF55681">
    <property type="entry name" value="Class II aaRS and biotin synthetases"/>
    <property type="match status" value="1"/>
</dbReference>
<accession>A0A1E5LH74</accession>
<dbReference type="PANTHER" id="PTHR12835">
    <property type="entry name" value="BIOTIN PROTEIN LIGASE"/>
    <property type="match status" value="1"/>
</dbReference>
<dbReference type="Pfam" id="PF02237">
    <property type="entry name" value="BPL_C"/>
    <property type="match status" value="1"/>
</dbReference>
<dbReference type="InterPro" id="IPR036390">
    <property type="entry name" value="WH_DNA-bd_sf"/>
</dbReference>
<keyword evidence="1 9" id="KW-0678">Repressor</keyword>
<keyword evidence="2 9" id="KW-0436">Ligase</keyword>
<evidence type="ECO:0000256" key="9">
    <source>
        <dbReference type="HAMAP-Rule" id="MF_00978"/>
    </source>
</evidence>
<evidence type="ECO:0000256" key="4">
    <source>
        <dbReference type="ARBA" id="ARBA00022840"/>
    </source>
</evidence>
<comment type="function">
    <text evidence="9">Acts both as a biotin--[acetyl-CoA-carboxylase] ligase and a repressor.</text>
</comment>
<dbReference type="Pfam" id="PF08279">
    <property type="entry name" value="HTH_11"/>
    <property type="match status" value="1"/>
</dbReference>
<dbReference type="STRING" id="1305675.BFG57_00065"/>
<protein>
    <recommendedName>
        <fullName evidence="9">Bifunctional ligase/repressor BirA</fullName>
    </recommendedName>
    <alternativeName>
        <fullName evidence="9">Biotin--[acetyl-CoA-carboxylase] ligase</fullName>
        <ecNumber evidence="9">6.3.4.15</ecNumber>
    </alternativeName>
    <alternativeName>
        <fullName evidence="9">Biotin--protein ligase</fullName>
    </alternativeName>
    <alternativeName>
        <fullName evidence="9">Biotin-[acetyl-CoA carboxylase] synthetase</fullName>
    </alternativeName>
</protein>
<dbReference type="InterPro" id="IPR004409">
    <property type="entry name" value="Biotin_operon_repress_HTH"/>
</dbReference>
<dbReference type="Gene3D" id="1.10.10.10">
    <property type="entry name" value="Winged helix-like DNA-binding domain superfamily/Winged helix DNA-binding domain"/>
    <property type="match status" value="1"/>
</dbReference>
<dbReference type="EMBL" id="MJEH01000011">
    <property type="protein sequence ID" value="OEH93425.1"/>
    <property type="molecule type" value="Genomic_DNA"/>
</dbReference>
<comment type="caution">
    <text evidence="9">Lacks conserved residue(s) required for the propagation of feature annotation.</text>
</comment>
<evidence type="ECO:0000256" key="6">
    <source>
        <dbReference type="ARBA" id="ARBA00023125"/>
    </source>
</evidence>
<dbReference type="InterPro" id="IPR004408">
    <property type="entry name" value="Biotin_CoA_COase_ligase"/>
</dbReference>
<dbReference type="GO" id="GO:0009249">
    <property type="term" value="P:protein lipoylation"/>
    <property type="evidence" value="ECO:0007669"/>
    <property type="project" value="UniProtKB-ARBA"/>
</dbReference>
<keyword evidence="5 9" id="KW-0805">Transcription regulation</keyword>
<dbReference type="Gene3D" id="2.30.30.100">
    <property type="match status" value="1"/>
</dbReference>
<feature type="binding site" evidence="9">
    <location>
        <begin position="122"/>
        <end position="124"/>
    </location>
    <ligand>
        <name>biotin</name>
        <dbReference type="ChEBI" id="CHEBI:57586"/>
    </ligand>
</feature>
<sequence>MTSSMRKELLDIFSQHEGEFISGQKISNLLGCSRTAVWKHIEELRKDGYELEAVQRKGYRIIGTPDKISENAIRLGLRTTKIGQNIHYEDSVDSTQKIAHQLANSEAPNGTIVVSDEQTLGRGRLDRTWYSPKGTGIWMSVILRPNIQMHKAPQLTLLTAVSVVRGIKKSTGIECQIKWPNDILINEKKCVGILTEMQADADRIRAVIIGIGINVNHRTDHFPEELQQIATSLAIEKGEEINRASVMQAILKEMEDLYEDYLKEGFSLVKTLWEANAVSIGKRIRARMMNETVEGYAKGITGDGVLLLETDDGKIRQIYSADIEIPPTT</sequence>
<evidence type="ECO:0000256" key="5">
    <source>
        <dbReference type="ARBA" id="ARBA00023015"/>
    </source>
</evidence>
<dbReference type="AlphaFoldDB" id="A0A1E5LH74"/>
<evidence type="ECO:0000256" key="2">
    <source>
        <dbReference type="ARBA" id="ARBA00022598"/>
    </source>
</evidence>
<dbReference type="InterPro" id="IPR008988">
    <property type="entry name" value="Transcriptional_repressor_C"/>
</dbReference>
<dbReference type="InterPro" id="IPR045864">
    <property type="entry name" value="aa-tRNA-synth_II/BPL/LPL"/>
</dbReference>
<dbReference type="InterPro" id="IPR030855">
    <property type="entry name" value="Bifunct_BirA"/>
</dbReference>
<dbReference type="GO" id="GO:0003677">
    <property type="term" value="F:DNA binding"/>
    <property type="evidence" value="ECO:0007669"/>
    <property type="project" value="UniProtKB-UniRule"/>
</dbReference>
<dbReference type="GO" id="GO:0006355">
    <property type="term" value="P:regulation of DNA-templated transcription"/>
    <property type="evidence" value="ECO:0007669"/>
    <property type="project" value="UniProtKB-UniRule"/>
</dbReference>
<dbReference type="OrthoDB" id="9807064at2"/>
<dbReference type="InterPro" id="IPR004143">
    <property type="entry name" value="BPL_LPL_catalytic"/>
</dbReference>
<keyword evidence="7 9" id="KW-0804">Transcription</keyword>
<dbReference type="SUPFAM" id="SSF46785">
    <property type="entry name" value="Winged helix' DNA-binding domain"/>
    <property type="match status" value="1"/>
</dbReference>
<evidence type="ECO:0000256" key="3">
    <source>
        <dbReference type="ARBA" id="ARBA00022741"/>
    </source>
</evidence>
<gene>
    <name evidence="9" type="primary">birA</name>
    <name evidence="11" type="ORF">BFG57_00065</name>
</gene>
<evidence type="ECO:0000256" key="1">
    <source>
        <dbReference type="ARBA" id="ARBA00022491"/>
    </source>
</evidence>
<comment type="catalytic activity">
    <reaction evidence="9">
        <text>biotin + L-lysyl-[protein] + ATP = N(6)-biotinyl-L-lysyl-[protein] + AMP + diphosphate + H(+)</text>
        <dbReference type="Rhea" id="RHEA:11756"/>
        <dbReference type="Rhea" id="RHEA-COMP:9752"/>
        <dbReference type="Rhea" id="RHEA-COMP:10505"/>
        <dbReference type="ChEBI" id="CHEBI:15378"/>
        <dbReference type="ChEBI" id="CHEBI:29969"/>
        <dbReference type="ChEBI" id="CHEBI:30616"/>
        <dbReference type="ChEBI" id="CHEBI:33019"/>
        <dbReference type="ChEBI" id="CHEBI:57586"/>
        <dbReference type="ChEBI" id="CHEBI:83144"/>
        <dbReference type="ChEBI" id="CHEBI:456215"/>
        <dbReference type="EC" id="6.3.4.15"/>
    </reaction>
</comment>
<dbReference type="InterPro" id="IPR036388">
    <property type="entry name" value="WH-like_DNA-bd_sf"/>
</dbReference>
<dbReference type="GO" id="GO:0004077">
    <property type="term" value="F:biotin--[biotin carboxyl-carrier protein] ligase activity"/>
    <property type="evidence" value="ECO:0007669"/>
    <property type="project" value="UniProtKB-UniRule"/>
</dbReference>
<dbReference type="RefSeq" id="WP_069716328.1">
    <property type="nucleotide sequence ID" value="NZ_MJEH01000011.1"/>
</dbReference>
<evidence type="ECO:0000313" key="11">
    <source>
        <dbReference type="EMBL" id="OEH93425.1"/>
    </source>
</evidence>
<feature type="domain" description="BPL/LPL catalytic" evidence="10">
    <location>
        <begin position="71"/>
        <end position="262"/>
    </location>
</feature>
<dbReference type="NCBIfam" id="TIGR00122">
    <property type="entry name" value="birA_repr_reg"/>
    <property type="match status" value="1"/>
</dbReference>
<keyword evidence="4 9" id="KW-0067">ATP-binding</keyword>
<evidence type="ECO:0000313" key="12">
    <source>
        <dbReference type="Proteomes" id="UP000095209"/>
    </source>
</evidence>
<name>A0A1E5LH74_9BACI</name>
<dbReference type="NCBIfam" id="TIGR00121">
    <property type="entry name" value="birA_ligase"/>
    <property type="match status" value="1"/>
</dbReference>
<proteinExistence type="inferred from homology"/>
<feature type="binding site" evidence="9">
    <location>
        <position position="189"/>
    </location>
    <ligand>
        <name>biotin</name>
        <dbReference type="ChEBI" id="CHEBI:57586"/>
    </ligand>
</feature>